<dbReference type="OrthoDB" id="1524727at2"/>
<keyword evidence="2" id="KW-1185">Reference proteome</keyword>
<reference evidence="1 2" key="1">
    <citation type="submission" date="2019-08" db="EMBL/GenBank/DDBJ databases">
        <title>Genomes of Subsaximicrobium wynnwilliamsii strains.</title>
        <authorList>
            <person name="Bowman J.P."/>
        </authorList>
    </citation>
    <scope>NUCLEOTIDE SEQUENCE [LARGE SCALE GENOMIC DNA]</scope>
    <source>
        <strain evidence="1 2">2-80-2</strain>
    </source>
</reference>
<name>A0A5C6ZHC8_9FLAO</name>
<dbReference type="RefSeq" id="WP_147086467.1">
    <property type="nucleotide sequence ID" value="NZ_VORM01000007.1"/>
</dbReference>
<keyword evidence="1" id="KW-0808">Transferase</keyword>
<accession>A0A5C6ZHC8</accession>
<dbReference type="Pfam" id="PF13489">
    <property type="entry name" value="Methyltransf_23"/>
    <property type="match status" value="1"/>
</dbReference>
<dbReference type="CDD" id="cd02440">
    <property type="entry name" value="AdoMet_MTases"/>
    <property type="match status" value="1"/>
</dbReference>
<dbReference type="SUPFAM" id="SSF53335">
    <property type="entry name" value="S-adenosyl-L-methionine-dependent methyltransferases"/>
    <property type="match status" value="1"/>
</dbReference>
<comment type="caution">
    <text evidence="1">The sequence shown here is derived from an EMBL/GenBank/DDBJ whole genome shotgun (WGS) entry which is preliminary data.</text>
</comment>
<evidence type="ECO:0000313" key="2">
    <source>
        <dbReference type="Proteomes" id="UP000321578"/>
    </source>
</evidence>
<dbReference type="PANTHER" id="PTHR43861">
    <property type="entry name" value="TRANS-ACONITATE 2-METHYLTRANSFERASE-RELATED"/>
    <property type="match status" value="1"/>
</dbReference>
<dbReference type="EMBL" id="VORO01000009">
    <property type="protein sequence ID" value="TXD89113.1"/>
    <property type="molecule type" value="Genomic_DNA"/>
</dbReference>
<dbReference type="GO" id="GO:0008168">
    <property type="term" value="F:methyltransferase activity"/>
    <property type="evidence" value="ECO:0007669"/>
    <property type="project" value="UniProtKB-KW"/>
</dbReference>
<proteinExistence type="predicted"/>
<dbReference type="Gene3D" id="3.40.50.150">
    <property type="entry name" value="Vaccinia Virus protein VP39"/>
    <property type="match status" value="1"/>
</dbReference>
<sequence length="254" mass="29194">MDKAYETHYHDLERSHFWFKARRNYILQLLKDVPKTANILDIGCSSGLLLTDLKNQGFNPNNLYGIDISKKAIANCKQNGLQNCAVMSADTIKLDLKFDVLIASDCLEHLQNDEKAVRNWRHLLKADGKLYIFVPAFQALWSQHDVINMHYRRYTEKQLLNLVTNNGFEQLKSGYWNALLFIPIYIARKLGKLKATKNETSKSNSSGDLETLPSLNPIFLGLLNFENRILKYVRFPFGVSTYCILAKAEKDSTR</sequence>
<dbReference type="Proteomes" id="UP000321578">
    <property type="component" value="Unassembled WGS sequence"/>
</dbReference>
<dbReference type="GO" id="GO:0032259">
    <property type="term" value="P:methylation"/>
    <property type="evidence" value="ECO:0007669"/>
    <property type="project" value="UniProtKB-KW"/>
</dbReference>
<protein>
    <submittedName>
        <fullName evidence="1">Class I SAM-dependent methyltransferase</fullName>
    </submittedName>
</protein>
<dbReference type="InterPro" id="IPR029063">
    <property type="entry name" value="SAM-dependent_MTases_sf"/>
</dbReference>
<dbReference type="AlphaFoldDB" id="A0A5C6ZHC8"/>
<keyword evidence="1" id="KW-0489">Methyltransferase</keyword>
<organism evidence="1 2">
    <name type="scientific">Subsaximicrobium wynnwilliamsii</name>
    <dbReference type="NCBI Taxonomy" id="291179"/>
    <lineage>
        <taxon>Bacteria</taxon>
        <taxon>Pseudomonadati</taxon>
        <taxon>Bacteroidota</taxon>
        <taxon>Flavobacteriia</taxon>
        <taxon>Flavobacteriales</taxon>
        <taxon>Flavobacteriaceae</taxon>
        <taxon>Subsaximicrobium</taxon>
    </lineage>
</organism>
<gene>
    <name evidence="1" type="ORF">ESY86_10110</name>
</gene>
<evidence type="ECO:0000313" key="1">
    <source>
        <dbReference type="EMBL" id="TXD89113.1"/>
    </source>
</evidence>